<evidence type="ECO:0000256" key="1">
    <source>
        <dbReference type="SAM" id="SignalP"/>
    </source>
</evidence>
<protein>
    <submittedName>
        <fullName evidence="2">Uncharacterized protein</fullName>
    </submittedName>
</protein>
<accession>A0A371JWU1</accession>
<dbReference type="RefSeq" id="WP_115861328.1">
    <property type="nucleotide sequence ID" value="NZ_QTSU01000004.1"/>
</dbReference>
<keyword evidence="3" id="KW-1185">Reference proteome</keyword>
<dbReference type="AlphaFoldDB" id="A0A371JWU1"/>
<feature type="signal peptide" evidence="1">
    <location>
        <begin position="1"/>
        <end position="19"/>
    </location>
</feature>
<evidence type="ECO:0000313" key="2">
    <source>
        <dbReference type="EMBL" id="RDZ26139.1"/>
    </source>
</evidence>
<dbReference type="Proteomes" id="UP000264492">
    <property type="component" value="Unassembled WGS sequence"/>
</dbReference>
<evidence type="ECO:0000313" key="3">
    <source>
        <dbReference type="Proteomes" id="UP000264492"/>
    </source>
</evidence>
<gene>
    <name evidence="2" type="ORF">DX914_17855</name>
</gene>
<proteinExistence type="predicted"/>
<dbReference type="OrthoDB" id="7444926at2"/>
<sequence length="264" mass="28705">MKAHLLPLLLLLPSLPALAGQCEDNFSKKGNALSGAEYSTSYKVPGLAMPNAIGQMRNLAIADGMDVLDESPDTGSLLLEEPANAAHKGLQVYVTAKADGTVSMLMKTRRGTFGSADGIRDAMCKMLTQLKPGKGAVARSAAKPIEIQATALATDIERQGLENEAAINVRFENKVYNIKGVNKGVAGKKGAFELYFDMNPSLVPGLIQSKSRMFEIRIACRMMPDQNAYSLAMRNGDKMYLNATYDTYDQAHRLVWLKNCRAIQ</sequence>
<name>A0A371JWU1_9GAMM</name>
<keyword evidence="1" id="KW-0732">Signal</keyword>
<comment type="caution">
    <text evidence="2">The sequence shown here is derived from an EMBL/GenBank/DDBJ whole genome shotgun (WGS) entry which is preliminary data.</text>
</comment>
<dbReference type="EMBL" id="QTSU01000004">
    <property type="protein sequence ID" value="RDZ26139.1"/>
    <property type="molecule type" value="Genomic_DNA"/>
</dbReference>
<organism evidence="2 3">
    <name type="scientific">Lysobacter silvisoli</name>
    <dbReference type="NCBI Taxonomy" id="2293254"/>
    <lineage>
        <taxon>Bacteria</taxon>
        <taxon>Pseudomonadati</taxon>
        <taxon>Pseudomonadota</taxon>
        <taxon>Gammaproteobacteria</taxon>
        <taxon>Lysobacterales</taxon>
        <taxon>Lysobacteraceae</taxon>
        <taxon>Lysobacter</taxon>
    </lineage>
</organism>
<feature type="chain" id="PRO_5017027812" evidence="1">
    <location>
        <begin position="20"/>
        <end position="264"/>
    </location>
</feature>
<reference evidence="2 3" key="1">
    <citation type="submission" date="2018-08" db="EMBL/GenBank/DDBJ databases">
        <title>Lysobacter sp. zong2l5, whole genome shotgun sequence.</title>
        <authorList>
            <person name="Zhang X."/>
            <person name="Feng G."/>
            <person name="Zhu H."/>
        </authorList>
    </citation>
    <scope>NUCLEOTIDE SEQUENCE [LARGE SCALE GENOMIC DNA]</scope>
    <source>
        <strain evidence="3">zong2l5</strain>
    </source>
</reference>